<feature type="region of interest" description="Disordered" evidence="1">
    <location>
        <begin position="41"/>
        <end position="81"/>
    </location>
</feature>
<dbReference type="Proteomes" id="UP001497482">
    <property type="component" value="Chromosome 13"/>
</dbReference>
<dbReference type="AlphaFoldDB" id="A0AAV2JPY5"/>
<evidence type="ECO:0000313" key="3">
    <source>
        <dbReference type="Proteomes" id="UP001497482"/>
    </source>
</evidence>
<evidence type="ECO:0000313" key="2">
    <source>
        <dbReference type="EMBL" id="CAL1578665.1"/>
    </source>
</evidence>
<evidence type="ECO:0000256" key="1">
    <source>
        <dbReference type="SAM" id="MobiDB-lite"/>
    </source>
</evidence>
<keyword evidence="3" id="KW-1185">Reference proteome</keyword>
<name>A0AAV2JPY5_KNICA</name>
<organism evidence="2 3">
    <name type="scientific">Knipowitschia caucasica</name>
    <name type="common">Caucasian dwarf goby</name>
    <name type="synonym">Pomatoschistus caucasicus</name>
    <dbReference type="NCBI Taxonomy" id="637954"/>
    <lineage>
        <taxon>Eukaryota</taxon>
        <taxon>Metazoa</taxon>
        <taxon>Chordata</taxon>
        <taxon>Craniata</taxon>
        <taxon>Vertebrata</taxon>
        <taxon>Euteleostomi</taxon>
        <taxon>Actinopterygii</taxon>
        <taxon>Neopterygii</taxon>
        <taxon>Teleostei</taxon>
        <taxon>Neoteleostei</taxon>
        <taxon>Acanthomorphata</taxon>
        <taxon>Gobiaria</taxon>
        <taxon>Gobiiformes</taxon>
        <taxon>Gobioidei</taxon>
        <taxon>Gobiidae</taxon>
        <taxon>Gobiinae</taxon>
        <taxon>Knipowitschia</taxon>
    </lineage>
</organism>
<reference evidence="2 3" key="1">
    <citation type="submission" date="2024-04" db="EMBL/GenBank/DDBJ databases">
        <authorList>
            <person name="Waldvogel A.-M."/>
            <person name="Schoenle A."/>
        </authorList>
    </citation>
    <scope>NUCLEOTIDE SEQUENCE [LARGE SCALE GENOMIC DNA]</scope>
</reference>
<gene>
    <name evidence="2" type="ORF">KC01_LOCUS9787</name>
</gene>
<dbReference type="EMBL" id="OZ035835">
    <property type="protein sequence ID" value="CAL1578665.1"/>
    <property type="molecule type" value="Genomic_DNA"/>
</dbReference>
<sequence length="102" mass="11164">MVLTGGESTRFADGGGREVFRRDECPLVQFGGECTQVARRAGDGVPQVQTGERSTRCRRGSRVPTGADGGEPSTQVLQKEERGCQGRRESTVCRRRREFTGC</sequence>
<protein>
    <submittedName>
        <fullName evidence="2">Uncharacterized protein</fullName>
    </submittedName>
</protein>
<accession>A0AAV2JPY5</accession>
<proteinExistence type="predicted"/>